<dbReference type="NCBIfam" id="TIGR00055">
    <property type="entry name" value="uppS"/>
    <property type="match status" value="1"/>
</dbReference>
<protein>
    <recommendedName>
        <fullName evidence="2">Isoprenyl transferase</fullName>
        <ecNumber evidence="2">2.5.1.-</ecNumber>
    </recommendedName>
</protein>
<comment type="function">
    <text evidence="2">Catalyzes the condensation of isopentenyl diphosphate (IPP) with allylic pyrophosphates generating different type of terpenoids.</text>
</comment>
<feature type="binding site" evidence="2">
    <location>
        <position position="36"/>
    </location>
    <ligand>
        <name>Mg(2+)</name>
        <dbReference type="ChEBI" id="CHEBI:18420"/>
    </ligand>
</feature>
<feature type="active site" description="Proton acceptor" evidence="2">
    <location>
        <position position="84"/>
    </location>
</feature>
<dbReference type="GO" id="GO:0045547">
    <property type="term" value="F:ditrans,polycis-polyprenyl diphosphate synthase [(2E,6E)-farnesyl diphosphate specific] activity"/>
    <property type="evidence" value="ECO:0007669"/>
    <property type="project" value="TreeGrafter"/>
</dbReference>
<dbReference type="FunFam" id="3.40.1180.10:FF:000001">
    <property type="entry name" value="(2E,6E)-farnesyl-diphosphate-specific ditrans,polycis-undecaprenyl-diphosphate synthase"/>
    <property type="match status" value="1"/>
</dbReference>
<feature type="binding site" evidence="2">
    <location>
        <begin position="210"/>
        <end position="212"/>
    </location>
    <ligand>
        <name>substrate</name>
    </ligand>
</feature>
<reference evidence="4" key="2">
    <citation type="journal article" date="2011" name="Stand. Genomic Sci.">
        <title>Complete genome sequence of Weeksella virosa type strain (9751T).</title>
        <authorList>
            <person name="Lang E."/>
            <person name="Teshima H."/>
            <person name="Lucas S."/>
            <person name="Lapidus A."/>
            <person name="Hammon N."/>
            <person name="Deshpande S."/>
            <person name="Nolan M."/>
            <person name="Cheng J."/>
            <person name="Pitluck S."/>
            <person name="Liolios K."/>
            <person name="Pagani I."/>
            <person name="Mikhailova N."/>
            <person name="Ivanova N."/>
            <person name="Mavromatis K."/>
            <person name="Pati A."/>
            <person name="Tapia R."/>
            <person name="Han C."/>
            <person name="Goodwin L."/>
            <person name="Chen A."/>
            <person name="Palaniappan K."/>
            <person name="Land M."/>
            <person name="Hauser L."/>
            <person name="Chang Y."/>
            <person name="Jeffries C."/>
            <person name="Brambilla E."/>
            <person name="Kopitz M."/>
            <person name="Rohde M."/>
            <person name="Goker M."/>
            <person name="Tindall B."/>
            <person name="Detter J."/>
            <person name="Woyke T."/>
            <person name="Bristow J."/>
            <person name="Eisen J."/>
            <person name="Markowitz V."/>
            <person name="Hugenholtz P."/>
            <person name="Klenk H."/>
            <person name="Kyrpides N."/>
        </authorList>
    </citation>
    <scope>NUCLEOTIDE SEQUENCE [LARGE SCALE GENOMIC DNA]</scope>
    <source>
        <strain evidence="4">ATCC 43766 / DSM 16922 / JCM 21250 / NBRC 16016 / NCTC 11634 / CL345/78</strain>
    </source>
</reference>
<feature type="binding site" evidence="2">
    <location>
        <position position="49"/>
    </location>
    <ligand>
        <name>substrate</name>
    </ligand>
</feature>
<dbReference type="NCBIfam" id="NF011405">
    <property type="entry name" value="PRK14830.1"/>
    <property type="match status" value="1"/>
</dbReference>
<dbReference type="InterPro" id="IPR036424">
    <property type="entry name" value="UPP_synth-like_sf"/>
</dbReference>
<evidence type="ECO:0000313" key="3">
    <source>
        <dbReference type="EMBL" id="ADX67817.1"/>
    </source>
</evidence>
<dbReference type="EMBL" id="CP002455">
    <property type="protein sequence ID" value="ADX67817.1"/>
    <property type="molecule type" value="Genomic_DNA"/>
</dbReference>
<feature type="active site" evidence="2">
    <location>
        <position position="36"/>
    </location>
</feature>
<evidence type="ECO:0000313" key="4">
    <source>
        <dbReference type="Proteomes" id="UP000008641"/>
    </source>
</evidence>
<feature type="binding site" evidence="2">
    <location>
        <begin position="81"/>
        <end position="83"/>
    </location>
    <ligand>
        <name>substrate</name>
    </ligand>
</feature>
<keyword evidence="2" id="KW-0479">Metal-binding</keyword>
<name>F0P2H8_WEEVC</name>
<keyword evidence="1 2" id="KW-0808">Transferase</keyword>
<dbReference type="HOGENOM" id="CLU_038505_1_1_10"/>
<evidence type="ECO:0000256" key="2">
    <source>
        <dbReference type="HAMAP-Rule" id="MF_01139"/>
    </source>
</evidence>
<dbReference type="PANTHER" id="PTHR10291">
    <property type="entry name" value="DEHYDRODOLICHYL DIPHOSPHATE SYNTHASE FAMILY MEMBER"/>
    <property type="match status" value="1"/>
</dbReference>
<reference evidence="3 4" key="1">
    <citation type="journal article" date="2011" name="Stand. Genomic Sci.">
        <title>Complete genome sequence of Weeksella virosa type strain (9751).</title>
        <authorList>
            <person name="Lang E."/>
            <person name="Teshima H."/>
            <person name="Lucas S."/>
            <person name="Lapidus A."/>
            <person name="Hammon N."/>
            <person name="Deshpande S."/>
            <person name="Nolan M."/>
            <person name="Cheng J.F."/>
            <person name="Pitluck S."/>
            <person name="Liolios K."/>
            <person name="Pagani I."/>
            <person name="Mikhailova N."/>
            <person name="Ivanova N."/>
            <person name="Mavromatis K."/>
            <person name="Pati A."/>
            <person name="Tapia R."/>
            <person name="Han C."/>
            <person name="Goodwin L."/>
            <person name="Chen A."/>
            <person name="Palaniappan K."/>
            <person name="Land M."/>
            <person name="Hauser L."/>
            <person name="Chang Y.J."/>
            <person name="Jeffries C.D."/>
            <person name="Brambilla E.M."/>
            <person name="Kopitz M."/>
            <person name="Rohde M."/>
            <person name="Goker M."/>
            <person name="Tindall B.J."/>
            <person name="Detter J.C."/>
            <person name="Woyke T."/>
            <person name="Bristow J."/>
            <person name="Eisen J.A."/>
            <person name="Markowitz V."/>
            <person name="Hugenholtz P."/>
            <person name="Klenk H.P."/>
            <person name="Kyrpides N.C."/>
        </authorList>
    </citation>
    <scope>NUCLEOTIDE SEQUENCE [LARGE SCALE GENOMIC DNA]</scope>
    <source>
        <strain evidence="4">ATCC 43766 / DSM 16922 / JCM 21250 / NBRC 16016 / NCTC 11634 / CL345/78</strain>
    </source>
</reference>
<dbReference type="PROSITE" id="PS01066">
    <property type="entry name" value="UPP_SYNTHASE"/>
    <property type="match status" value="1"/>
</dbReference>
<dbReference type="eggNOG" id="COG0020">
    <property type="taxonomic scope" value="Bacteria"/>
</dbReference>
<dbReference type="Gene3D" id="3.40.1180.10">
    <property type="entry name" value="Decaprenyl diphosphate synthase-like"/>
    <property type="match status" value="1"/>
</dbReference>
<organism evidence="3 4">
    <name type="scientific">Weeksella virosa (strain ATCC 43766 / DSM 16922 / JCM 21250 / CCUG 30538 / CDC 9751 / IAM 14551 / NBRC 16016 / NCTC 11634 / CL345/78)</name>
    <dbReference type="NCBI Taxonomy" id="865938"/>
    <lineage>
        <taxon>Bacteria</taxon>
        <taxon>Pseudomonadati</taxon>
        <taxon>Bacteroidota</taxon>
        <taxon>Flavobacteriia</taxon>
        <taxon>Flavobacteriales</taxon>
        <taxon>Weeksellaceae</taxon>
        <taxon>Weeksella</taxon>
    </lineage>
</organism>
<dbReference type="GO" id="GO:0000287">
    <property type="term" value="F:magnesium ion binding"/>
    <property type="evidence" value="ECO:0007669"/>
    <property type="project" value="UniProtKB-UniRule"/>
</dbReference>
<dbReference type="PANTHER" id="PTHR10291:SF0">
    <property type="entry name" value="DEHYDRODOLICHYL DIPHOSPHATE SYNTHASE 2"/>
    <property type="match status" value="1"/>
</dbReference>
<feature type="binding site" evidence="2">
    <location>
        <position position="223"/>
    </location>
    <ligand>
        <name>Mg(2+)</name>
        <dbReference type="ChEBI" id="CHEBI:18420"/>
    </ligand>
</feature>
<feature type="binding site" evidence="2">
    <location>
        <position position="41"/>
    </location>
    <ligand>
        <name>substrate</name>
    </ligand>
</feature>
<comment type="similarity">
    <text evidence="2">Belongs to the UPP synthase family.</text>
</comment>
<accession>F0P2H8</accession>
<dbReference type="KEGG" id="wvi:Weevi_1108"/>
<gene>
    <name evidence="3" type="ordered locus">Weevi_1108</name>
</gene>
<keyword evidence="4" id="KW-1185">Reference proteome</keyword>
<dbReference type="EC" id="2.5.1.-" evidence="2"/>
<dbReference type="InterPro" id="IPR018520">
    <property type="entry name" value="UPP_synth-like_CS"/>
</dbReference>
<dbReference type="AlphaFoldDB" id="F0P2H8"/>
<dbReference type="STRING" id="865938.Weevi_1108"/>
<dbReference type="GO" id="GO:0016094">
    <property type="term" value="P:polyprenol biosynthetic process"/>
    <property type="evidence" value="ECO:0007669"/>
    <property type="project" value="TreeGrafter"/>
</dbReference>
<feature type="binding site" evidence="2">
    <location>
        <position position="53"/>
    </location>
    <ligand>
        <name>substrate</name>
    </ligand>
</feature>
<dbReference type="SUPFAM" id="SSF64005">
    <property type="entry name" value="Undecaprenyl diphosphate synthase"/>
    <property type="match status" value="1"/>
</dbReference>
<feature type="binding site" evidence="2">
    <location>
        <position position="204"/>
    </location>
    <ligand>
        <name>substrate</name>
    </ligand>
</feature>
<feature type="binding site" evidence="2">
    <location>
        <begin position="37"/>
        <end position="40"/>
    </location>
    <ligand>
        <name>substrate</name>
    </ligand>
</feature>
<keyword evidence="2" id="KW-0460">Magnesium</keyword>
<dbReference type="CDD" id="cd00475">
    <property type="entry name" value="Cis_IPPS"/>
    <property type="match status" value="1"/>
</dbReference>
<evidence type="ECO:0000256" key="1">
    <source>
        <dbReference type="ARBA" id="ARBA00022679"/>
    </source>
</evidence>
<dbReference type="Pfam" id="PF01255">
    <property type="entry name" value="Prenyltransf"/>
    <property type="match status" value="1"/>
</dbReference>
<dbReference type="HAMAP" id="MF_01139">
    <property type="entry name" value="ISPT"/>
    <property type="match status" value="1"/>
</dbReference>
<sequence length="261" mass="30198">MRSEDHHVTVINKKMESKIDQIDRKRVPQHIAIIMDGNGRWAKKTGHERTFGHKNALKAVRAAIEACRELGIPYLTLYAFSSENWNRPKLEVSLLMTLLAQTIQKEIKELHQNNVRLNVIGNVERLPQATLKELKKGLELTQNNTGSTLTLALSYGSKEEILSATKSIAQSYKNGEISLEEIDEQLFEQHLYTRHLPMVDLMIRTSGEERISNFLLWQIAYAELYFTDTLWPDFTHENLYEAVLNYQGRERRFGKTSEQLI</sequence>
<comment type="subunit">
    <text evidence="2">Homodimer.</text>
</comment>
<dbReference type="Proteomes" id="UP000008641">
    <property type="component" value="Chromosome"/>
</dbReference>
<proteinExistence type="inferred from homology"/>
<feature type="binding site" evidence="2">
    <location>
        <position position="85"/>
    </location>
    <ligand>
        <name>substrate</name>
    </ligand>
</feature>
<feature type="binding site" evidence="2">
    <location>
        <position position="87"/>
    </location>
    <ligand>
        <name>substrate</name>
    </ligand>
</feature>
<dbReference type="InterPro" id="IPR001441">
    <property type="entry name" value="UPP_synth-like"/>
</dbReference>
<comment type="cofactor">
    <cofactor evidence="2">
        <name>Mg(2+)</name>
        <dbReference type="ChEBI" id="CHEBI:18420"/>
    </cofactor>
    <text evidence="2">Binds 2 magnesium ions per subunit.</text>
</comment>